<organism evidence="1 2">
    <name type="scientific">Helianthus annuus</name>
    <name type="common">Common sunflower</name>
    <dbReference type="NCBI Taxonomy" id="4232"/>
    <lineage>
        <taxon>Eukaryota</taxon>
        <taxon>Viridiplantae</taxon>
        <taxon>Streptophyta</taxon>
        <taxon>Embryophyta</taxon>
        <taxon>Tracheophyta</taxon>
        <taxon>Spermatophyta</taxon>
        <taxon>Magnoliopsida</taxon>
        <taxon>eudicotyledons</taxon>
        <taxon>Gunneridae</taxon>
        <taxon>Pentapetalae</taxon>
        <taxon>asterids</taxon>
        <taxon>campanulids</taxon>
        <taxon>Asterales</taxon>
        <taxon>Asteraceae</taxon>
        <taxon>Asteroideae</taxon>
        <taxon>Heliantheae alliance</taxon>
        <taxon>Heliantheae</taxon>
        <taxon>Helianthus</taxon>
    </lineage>
</organism>
<evidence type="ECO:0000313" key="1">
    <source>
        <dbReference type="EMBL" id="OTG24370.1"/>
    </source>
</evidence>
<accession>A0A251ULW0</accession>
<dbReference type="AlphaFoldDB" id="A0A251ULW0"/>
<protein>
    <submittedName>
        <fullName evidence="1">Uncharacterized protein</fullName>
    </submittedName>
</protein>
<sequence>MSRKKNRHHNNKRRNLNRTRRVWINANRYRLLIPGHGYRTNNNGIAKLLIFFNF</sequence>
<dbReference type="InParanoid" id="A0A251ULW0"/>
<dbReference type="EMBL" id="CM007894">
    <property type="protein sequence ID" value="OTG24370.1"/>
    <property type="molecule type" value="Genomic_DNA"/>
</dbReference>
<reference evidence="2" key="1">
    <citation type="journal article" date="2017" name="Nature">
        <title>The sunflower genome provides insights into oil metabolism, flowering and Asterid evolution.</title>
        <authorList>
            <person name="Badouin H."/>
            <person name="Gouzy J."/>
            <person name="Grassa C.J."/>
            <person name="Murat F."/>
            <person name="Staton S.E."/>
            <person name="Cottret L."/>
            <person name="Lelandais-Briere C."/>
            <person name="Owens G.L."/>
            <person name="Carrere S."/>
            <person name="Mayjonade B."/>
            <person name="Legrand L."/>
            <person name="Gill N."/>
            <person name="Kane N.C."/>
            <person name="Bowers J.E."/>
            <person name="Hubner S."/>
            <person name="Bellec A."/>
            <person name="Berard A."/>
            <person name="Berges H."/>
            <person name="Blanchet N."/>
            <person name="Boniface M.C."/>
            <person name="Brunel D."/>
            <person name="Catrice O."/>
            <person name="Chaidir N."/>
            <person name="Claudel C."/>
            <person name="Donnadieu C."/>
            <person name="Faraut T."/>
            <person name="Fievet G."/>
            <person name="Helmstetter N."/>
            <person name="King M."/>
            <person name="Knapp S.J."/>
            <person name="Lai Z."/>
            <person name="Le Paslier M.C."/>
            <person name="Lippi Y."/>
            <person name="Lorenzon L."/>
            <person name="Mandel J.R."/>
            <person name="Marage G."/>
            <person name="Marchand G."/>
            <person name="Marquand E."/>
            <person name="Bret-Mestries E."/>
            <person name="Morien E."/>
            <person name="Nambeesan S."/>
            <person name="Nguyen T."/>
            <person name="Pegot-Espagnet P."/>
            <person name="Pouilly N."/>
            <person name="Raftis F."/>
            <person name="Sallet E."/>
            <person name="Schiex T."/>
            <person name="Thomas J."/>
            <person name="Vandecasteele C."/>
            <person name="Vares D."/>
            <person name="Vear F."/>
            <person name="Vautrin S."/>
            <person name="Crespi M."/>
            <person name="Mangin B."/>
            <person name="Burke J.M."/>
            <person name="Salse J."/>
            <person name="Munos S."/>
            <person name="Vincourt P."/>
            <person name="Rieseberg L.H."/>
            <person name="Langlade N.B."/>
        </authorList>
    </citation>
    <scope>NUCLEOTIDE SEQUENCE [LARGE SCALE GENOMIC DNA]</scope>
    <source>
        <strain evidence="2">cv. SF193</strain>
    </source>
</reference>
<proteinExistence type="predicted"/>
<evidence type="ECO:0000313" key="2">
    <source>
        <dbReference type="Proteomes" id="UP000215914"/>
    </source>
</evidence>
<keyword evidence="2" id="KW-1185">Reference proteome</keyword>
<name>A0A251ULW0_HELAN</name>
<dbReference type="Proteomes" id="UP000215914">
    <property type="component" value="Chromosome 5"/>
</dbReference>
<gene>
    <name evidence="1" type="ORF">HannXRQ_Chr05g0135961</name>
</gene>